<dbReference type="EMBL" id="BK015823">
    <property type="protein sequence ID" value="DAE26802.1"/>
    <property type="molecule type" value="Genomic_DNA"/>
</dbReference>
<name>A0A8S5R6L4_9VIRU</name>
<organism evidence="1">
    <name type="scientific">virus sp. ctCsQ3</name>
    <dbReference type="NCBI Taxonomy" id="2826794"/>
    <lineage>
        <taxon>Viruses</taxon>
    </lineage>
</organism>
<protein>
    <submittedName>
        <fullName evidence="1">Zinc-finger double domain protein</fullName>
    </submittedName>
</protein>
<keyword evidence="1" id="KW-0863">Zinc-finger</keyword>
<keyword evidence="1" id="KW-0479">Metal-binding</keyword>
<reference evidence="1" key="1">
    <citation type="journal article" date="2021" name="Proc. Natl. Acad. Sci. U.S.A.">
        <title>A Catalog of Tens of Thousands of Viruses from Human Metagenomes Reveals Hidden Associations with Chronic Diseases.</title>
        <authorList>
            <person name="Tisza M.J."/>
            <person name="Buck C.B."/>
        </authorList>
    </citation>
    <scope>NUCLEOTIDE SEQUENCE</scope>
    <source>
        <strain evidence="1">CtCsQ3</strain>
    </source>
</reference>
<dbReference type="GO" id="GO:0008270">
    <property type="term" value="F:zinc ion binding"/>
    <property type="evidence" value="ECO:0007669"/>
    <property type="project" value="UniProtKB-KW"/>
</dbReference>
<evidence type="ECO:0000313" key="1">
    <source>
        <dbReference type="EMBL" id="DAE26802.1"/>
    </source>
</evidence>
<sequence length="70" mass="8201">MSKAYRCDVCGKFCSDCYEINGFDIYPYDYAKRGYLNVNKKTAINEICEDCYNDIKNYIHDKVFETAKSV</sequence>
<proteinExistence type="predicted"/>
<accession>A0A8S5R6L4</accession>
<keyword evidence="1" id="KW-0862">Zinc</keyword>